<feature type="region of interest" description="Disordered" evidence="5">
    <location>
        <begin position="1"/>
        <end position="25"/>
    </location>
</feature>
<reference evidence="8" key="1">
    <citation type="journal article" date="2019" name="Int. J. Syst. Evol. Microbiol.">
        <title>The Global Catalogue of Microorganisms (GCM) 10K type strain sequencing project: providing services to taxonomists for standard genome sequencing and annotation.</title>
        <authorList>
            <consortium name="The Broad Institute Genomics Platform"/>
            <consortium name="The Broad Institute Genome Sequencing Center for Infectious Disease"/>
            <person name="Wu L."/>
            <person name="Ma J."/>
        </authorList>
    </citation>
    <scope>NUCLEOTIDE SEQUENCE [LARGE SCALE GENOMIC DNA]</scope>
    <source>
        <strain evidence="8">NBRC 108725</strain>
    </source>
</reference>
<keyword evidence="2 4" id="KW-0238">DNA-binding</keyword>
<dbReference type="Pfam" id="PF00440">
    <property type="entry name" value="TetR_N"/>
    <property type="match status" value="1"/>
</dbReference>
<dbReference type="Gene3D" id="1.10.357.10">
    <property type="entry name" value="Tetracycline Repressor, domain 2"/>
    <property type="match status" value="1"/>
</dbReference>
<accession>A0ABN6XKQ3</accession>
<dbReference type="InterPro" id="IPR004111">
    <property type="entry name" value="Repressor_TetR_C"/>
</dbReference>
<dbReference type="InterPro" id="IPR001647">
    <property type="entry name" value="HTH_TetR"/>
</dbReference>
<dbReference type="Proteomes" id="UP001321498">
    <property type="component" value="Chromosome"/>
</dbReference>
<dbReference type="Gene3D" id="1.10.10.60">
    <property type="entry name" value="Homeodomain-like"/>
    <property type="match status" value="1"/>
</dbReference>
<gene>
    <name evidence="7" type="ORF">GCM10025866_13880</name>
</gene>
<sequence>MPDTSDAPSPWERPPRRGRGPRPGLTREDLAAAAIRVADAEGLAAVTMRALAEATGTVAGALYRYVGSRDELLALMADAALADALTVPRSGVWLADMVALARSALDLYRRHPWLPELSGRSAVFGPRTLEHFETGLAILAAVPASTAAKFEALAMVTGLASLFARGADAGSADPRRLFSLATAEAHPFLLRELARPVERPEPADLFERTVRAVLPGLLDDGVVGMPHADSEPE</sequence>
<evidence type="ECO:0000256" key="5">
    <source>
        <dbReference type="SAM" id="MobiDB-lite"/>
    </source>
</evidence>
<evidence type="ECO:0000256" key="4">
    <source>
        <dbReference type="PROSITE-ProRule" id="PRU00335"/>
    </source>
</evidence>
<dbReference type="EMBL" id="AP027731">
    <property type="protein sequence ID" value="BDZ45479.1"/>
    <property type="molecule type" value="Genomic_DNA"/>
</dbReference>
<protein>
    <submittedName>
        <fullName evidence="7">TetR family transcriptional regulator</fullName>
    </submittedName>
</protein>
<proteinExistence type="predicted"/>
<evidence type="ECO:0000259" key="6">
    <source>
        <dbReference type="PROSITE" id="PS50977"/>
    </source>
</evidence>
<feature type="domain" description="HTH tetR-type" evidence="6">
    <location>
        <begin position="24"/>
        <end position="84"/>
    </location>
</feature>
<dbReference type="PROSITE" id="PS50977">
    <property type="entry name" value="HTH_TETR_2"/>
    <property type="match status" value="1"/>
</dbReference>
<evidence type="ECO:0000256" key="1">
    <source>
        <dbReference type="ARBA" id="ARBA00023015"/>
    </source>
</evidence>
<dbReference type="SUPFAM" id="SSF48498">
    <property type="entry name" value="Tetracyclin repressor-like, C-terminal domain"/>
    <property type="match status" value="1"/>
</dbReference>
<dbReference type="Pfam" id="PF02909">
    <property type="entry name" value="TetR_C_1"/>
    <property type="match status" value="1"/>
</dbReference>
<name>A0ABN6XKQ3_9MICO</name>
<dbReference type="InterPro" id="IPR036271">
    <property type="entry name" value="Tet_transcr_reg_TetR-rel_C_sf"/>
</dbReference>
<evidence type="ECO:0000256" key="3">
    <source>
        <dbReference type="ARBA" id="ARBA00023163"/>
    </source>
</evidence>
<dbReference type="InterPro" id="IPR009057">
    <property type="entry name" value="Homeodomain-like_sf"/>
</dbReference>
<keyword evidence="8" id="KW-1185">Reference proteome</keyword>
<dbReference type="PANTHER" id="PTHR30055">
    <property type="entry name" value="HTH-TYPE TRANSCRIPTIONAL REGULATOR RUTR"/>
    <property type="match status" value="1"/>
</dbReference>
<dbReference type="SUPFAM" id="SSF46689">
    <property type="entry name" value="Homeodomain-like"/>
    <property type="match status" value="1"/>
</dbReference>
<dbReference type="InterPro" id="IPR050109">
    <property type="entry name" value="HTH-type_TetR-like_transc_reg"/>
</dbReference>
<evidence type="ECO:0000313" key="8">
    <source>
        <dbReference type="Proteomes" id="UP001321498"/>
    </source>
</evidence>
<keyword evidence="3" id="KW-0804">Transcription</keyword>
<dbReference type="RefSeq" id="WP_286278786.1">
    <property type="nucleotide sequence ID" value="NZ_AP027731.1"/>
</dbReference>
<feature type="DNA-binding region" description="H-T-H motif" evidence="4">
    <location>
        <begin position="47"/>
        <end position="66"/>
    </location>
</feature>
<evidence type="ECO:0000313" key="7">
    <source>
        <dbReference type="EMBL" id="BDZ45479.1"/>
    </source>
</evidence>
<organism evidence="7 8">
    <name type="scientific">Naasia aerilata</name>
    <dbReference type="NCBI Taxonomy" id="1162966"/>
    <lineage>
        <taxon>Bacteria</taxon>
        <taxon>Bacillati</taxon>
        <taxon>Actinomycetota</taxon>
        <taxon>Actinomycetes</taxon>
        <taxon>Micrococcales</taxon>
        <taxon>Microbacteriaceae</taxon>
        <taxon>Naasia</taxon>
    </lineage>
</organism>
<dbReference type="PANTHER" id="PTHR30055:SF151">
    <property type="entry name" value="TRANSCRIPTIONAL REGULATORY PROTEIN"/>
    <property type="match status" value="1"/>
</dbReference>
<evidence type="ECO:0000256" key="2">
    <source>
        <dbReference type="ARBA" id="ARBA00023125"/>
    </source>
</evidence>
<keyword evidence="1" id="KW-0805">Transcription regulation</keyword>